<reference evidence="1" key="1">
    <citation type="submission" date="2018-06" db="EMBL/GenBank/DDBJ databases">
        <authorList>
            <person name="Zhirakovskaya E."/>
        </authorList>
    </citation>
    <scope>NUCLEOTIDE SEQUENCE</scope>
</reference>
<protein>
    <submittedName>
        <fullName evidence="1">Uncharacterized protein</fullName>
    </submittedName>
</protein>
<name>A0A3B1CWA1_9ZZZZ</name>
<proteinExistence type="predicted"/>
<accession>A0A3B1CWA1</accession>
<evidence type="ECO:0000313" key="1">
    <source>
        <dbReference type="EMBL" id="VAX23505.1"/>
    </source>
</evidence>
<dbReference type="EMBL" id="UOGA01000249">
    <property type="protein sequence ID" value="VAX23505.1"/>
    <property type="molecule type" value="Genomic_DNA"/>
</dbReference>
<organism evidence="1">
    <name type="scientific">hydrothermal vent metagenome</name>
    <dbReference type="NCBI Taxonomy" id="652676"/>
    <lineage>
        <taxon>unclassified sequences</taxon>
        <taxon>metagenomes</taxon>
        <taxon>ecological metagenomes</taxon>
    </lineage>
</organism>
<sequence length="29" mass="3190">MLRLGSPFRVTRRIVQAPHSVVLNGADAQ</sequence>
<dbReference type="AlphaFoldDB" id="A0A3B1CWA1"/>
<gene>
    <name evidence="1" type="ORF">MNBD_NITROSPINAE04-2266</name>
</gene>